<keyword evidence="1" id="KW-1133">Transmembrane helix</keyword>
<comment type="caution">
    <text evidence="2">The sequence shown here is derived from an EMBL/GenBank/DDBJ whole genome shotgun (WGS) entry which is preliminary data.</text>
</comment>
<dbReference type="AlphaFoldDB" id="A0A934Q608"/>
<name>A0A934Q608_9MICO</name>
<evidence type="ECO:0000313" key="3">
    <source>
        <dbReference type="Proteomes" id="UP000608530"/>
    </source>
</evidence>
<feature type="transmembrane region" description="Helical" evidence="1">
    <location>
        <begin position="37"/>
        <end position="57"/>
    </location>
</feature>
<feature type="transmembrane region" description="Helical" evidence="1">
    <location>
        <begin position="96"/>
        <end position="117"/>
    </location>
</feature>
<keyword evidence="3" id="KW-1185">Reference proteome</keyword>
<organism evidence="2 3">
    <name type="scientific">Leucobacter chromiisoli</name>
    <dbReference type="NCBI Taxonomy" id="2796471"/>
    <lineage>
        <taxon>Bacteria</taxon>
        <taxon>Bacillati</taxon>
        <taxon>Actinomycetota</taxon>
        <taxon>Actinomycetes</taxon>
        <taxon>Micrococcales</taxon>
        <taxon>Microbacteriaceae</taxon>
        <taxon>Leucobacter</taxon>
    </lineage>
</organism>
<feature type="transmembrane region" description="Helical" evidence="1">
    <location>
        <begin position="69"/>
        <end position="89"/>
    </location>
</feature>
<reference evidence="2" key="1">
    <citation type="submission" date="2020-12" db="EMBL/GenBank/DDBJ databases">
        <title>Leucobacter sp. CAS1, isolated from Chromium sludge.</title>
        <authorList>
            <person name="Xu Z."/>
        </authorList>
    </citation>
    <scope>NUCLEOTIDE SEQUENCE</scope>
    <source>
        <strain evidence="2">CSA1</strain>
    </source>
</reference>
<proteinExistence type="predicted"/>
<accession>A0A934Q608</accession>
<gene>
    <name evidence="2" type="ORF">JD276_04615</name>
</gene>
<keyword evidence="1" id="KW-0812">Transmembrane</keyword>
<evidence type="ECO:0000313" key="2">
    <source>
        <dbReference type="EMBL" id="MBK0418313.1"/>
    </source>
</evidence>
<dbReference type="RefSeq" id="WP_200114358.1">
    <property type="nucleotide sequence ID" value="NZ_JAEHOH010000006.1"/>
</dbReference>
<dbReference type="Proteomes" id="UP000608530">
    <property type="component" value="Unassembled WGS sequence"/>
</dbReference>
<protein>
    <submittedName>
        <fullName evidence="2">Uncharacterized protein</fullName>
    </submittedName>
</protein>
<keyword evidence="1" id="KW-0472">Membrane</keyword>
<evidence type="ECO:0000256" key="1">
    <source>
        <dbReference type="SAM" id="Phobius"/>
    </source>
</evidence>
<dbReference type="EMBL" id="JAEHOH010000006">
    <property type="protein sequence ID" value="MBK0418313.1"/>
    <property type="molecule type" value="Genomic_DNA"/>
</dbReference>
<feature type="transmembrane region" description="Helical" evidence="1">
    <location>
        <begin position="6"/>
        <end position="25"/>
    </location>
</feature>
<sequence length="119" mass="12864">MILWYAIALIAVALAGLATCLVVCLRRGGPNDYTMGATLLVALMLVAQVVISIVAPLTGNPPRGDPLEFWMYLIVALLLPVGAGFWALVDRTRWANLVLAVVHLSVAVMTYRMLVIWSG</sequence>